<dbReference type="Pfam" id="PF12079">
    <property type="entry name" value="DUF3558"/>
    <property type="match status" value="1"/>
</dbReference>
<keyword evidence="2" id="KW-1185">Reference proteome</keyword>
<evidence type="ECO:0000313" key="1">
    <source>
        <dbReference type="EMBL" id="RDI54209.1"/>
    </source>
</evidence>
<dbReference type="AlphaFoldDB" id="A0A370HB94"/>
<dbReference type="EMBL" id="QQAZ01000002">
    <property type="protein sequence ID" value="RDI54209.1"/>
    <property type="molecule type" value="Genomic_DNA"/>
</dbReference>
<dbReference type="STRING" id="1210089.GCA_001613165_01464"/>
<proteinExistence type="predicted"/>
<accession>A0A370HB94</accession>
<dbReference type="Proteomes" id="UP000255355">
    <property type="component" value="Unassembled WGS sequence"/>
</dbReference>
<dbReference type="InterPro" id="IPR024520">
    <property type="entry name" value="DUF3558"/>
</dbReference>
<reference evidence="1 2" key="1">
    <citation type="submission" date="2018-07" db="EMBL/GenBank/DDBJ databases">
        <title>Genomic Encyclopedia of Type Strains, Phase IV (KMG-IV): sequencing the most valuable type-strain genomes for metagenomic binning, comparative biology and taxonomic classification.</title>
        <authorList>
            <person name="Goeker M."/>
        </authorList>
    </citation>
    <scope>NUCLEOTIDE SEQUENCE [LARGE SCALE GENOMIC DNA]</scope>
    <source>
        <strain evidence="1 2">DSM 44952</strain>
    </source>
</reference>
<protein>
    <submittedName>
        <fullName evidence="1">Uncharacterized protein DUF3558</fullName>
    </submittedName>
</protein>
<organism evidence="1 2">
    <name type="scientific">Nocardia mexicana</name>
    <dbReference type="NCBI Taxonomy" id="279262"/>
    <lineage>
        <taxon>Bacteria</taxon>
        <taxon>Bacillati</taxon>
        <taxon>Actinomycetota</taxon>
        <taxon>Actinomycetes</taxon>
        <taxon>Mycobacteriales</taxon>
        <taxon>Nocardiaceae</taxon>
        <taxon>Nocardia</taxon>
    </lineage>
</organism>
<evidence type="ECO:0000313" key="2">
    <source>
        <dbReference type="Proteomes" id="UP000255355"/>
    </source>
</evidence>
<sequence>MASWGKVVRGAALGAGVVALVAGCNSDGGGTDGTTKASATSTVAADVPAGFDACKDIPQSVLQSEQLKNKGVDSKDGNGGVKWRGCIWVQSGGDGYGGTIDTTNITLPMVRANKEFTVAEELSVSGRPALTYALSGQDLRAHCILSVEMKGGSLEVSIDNPSSAKQTAGQHSCDIAKRLAGQIVPAIPASL</sequence>
<dbReference type="PROSITE" id="PS51257">
    <property type="entry name" value="PROKAR_LIPOPROTEIN"/>
    <property type="match status" value="1"/>
</dbReference>
<name>A0A370HB94_9NOCA</name>
<comment type="caution">
    <text evidence="1">The sequence shown here is derived from an EMBL/GenBank/DDBJ whole genome shotgun (WGS) entry which is preliminary data.</text>
</comment>
<dbReference type="OrthoDB" id="4546529at2"/>
<dbReference type="RefSeq" id="WP_068015415.1">
    <property type="nucleotide sequence ID" value="NZ_QQAZ01000002.1"/>
</dbReference>
<gene>
    <name evidence="1" type="ORF">DFR68_102333</name>
</gene>